<name>A0A3G4ZTC3_9VIRU</name>
<evidence type="ECO:0000256" key="1">
    <source>
        <dbReference type="SAM" id="Phobius"/>
    </source>
</evidence>
<keyword evidence="1" id="KW-0472">Membrane</keyword>
<accession>A0A3G4ZTC3</accession>
<protein>
    <submittedName>
        <fullName evidence="2">Uncharacterized protein</fullName>
    </submittedName>
</protein>
<keyword evidence="1" id="KW-1133">Transmembrane helix</keyword>
<gene>
    <name evidence="2" type="ORF">Edafosvirus5_56</name>
</gene>
<feature type="transmembrane region" description="Helical" evidence="1">
    <location>
        <begin position="66"/>
        <end position="92"/>
    </location>
</feature>
<proteinExistence type="predicted"/>
<dbReference type="EMBL" id="MK072070">
    <property type="protein sequence ID" value="AYV78138.1"/>
    <property type="molecule type" value="Genomic_DNA"/>
</dbReference>
<sequence>MSDCLVGKPYKCEVTGCNNNTTLSDDKLTWMCNCLKCNPDQLHIRCHKEVITCPKHTLSKKDIWQLILLLFVFLFIAISIVASLGTGLYVMLR</sequence>
<evidence type="ECO:0000313" key="2">
    <source>
        <dbReference type="EMBL" id="AYV78138.1"/>
    </source>
</evidence>
<keyword evidence="1" id="KW-0812">Transmembrane</keyword>
<organism evidence="2">
    <name type="scientific">Edafosvirus sp</name>
    <dbReference type="NCBI Taxonomy" id="2487765"/>
    <lineage>
        <taxon>Viruses</taxon>
        <taxon>Varidnaviria</taxon>
        <taxon>Bamfordvirae</taxon>
        <taxon>Nucleocytoviricota</taxon>
        <taxon>Megaviricetes</taxon>
        <taxon>Imitervirales</taxon>
        <taxon>Mimiviridae</taxon>
        <taxon>Klosneuvirinae</taxon>
    </lineage>
</organism>
<reference evidence="2" key="1">
    <citation type="submission" date="2018-10" db="EMBL/GenBank/DDBJ databases">
        <title>Hidden diversity of soil giant viruses.</title>
        <authorList>
            <person name="Schulz F."/>
            <person name="Alteio L."/>
            <person name="Goudeau D."/>
            <person name="Ryan E.M."/>
            <person name="Malmstrom R.R."/>
            <person name="Blanchard J."/>
            <person name="Woyke T."/>
        </authorList>
    </citation>
    <scope>NUCLEOTIDE SEQUENCE</scope>
    <source>
        <strain evidence="2">EDV1</strain>
    </source>
</reference>